<proteinExistence type="predicted"/>
<organism evidence="1 2">
    <name type="scientific">Microbacterium testaceum</name>
    <name type="common">Aureobacterium testaceum</name>
    <name type="synonym">Brevibacterium testaceum</name>
    <dbReference type="NCBI Taxonomy" id="2033"/>
    <lineage>
        <taxon>Bacteria</taxon>
        <taxon>Bacillati</taxon>
        <taxon>Actinomycetota</taxon>
        <taxon>Actinomycetes</taxon>
        <taxon>Micrococcales</taxon>
        <taxon>Microbacteriaceae</taxon>
        <taxon>Microbacterium</taxon>
    </lineage>
</organism>
<dbReference type="GeneID" id="57145587"/>
<reference evidence="1 2" key="1">
    <citation type="submission" date="2019-06" db="EMBL/GenBank/DDBJ databases">
        <title>Whole genome shotgun sequence of Microbacterium testaceum NBRC 12675.</title>
        <authorList>
            <person name="Hosoyama A."/>
            <person name="Uohara A."/>
            <person name="Ohji S."/>
            <person name="Ichikawa N."/>
        </authorList>
    </citation>
    <scope>NUCLEOTIDE SEQUENCE [LARGE SCALE GENOMIC DNA]</scope>
    <source>
        <strain evidence="1 2">NBRC 12675</strain>
    </source>
</reference>
<name>A0A4Y3QPX8_MICTE</name>
<dbReference type="RefSeq" id="WP_141378177.1">
    <property type="nucleotide sequence ID" value="NZ_BJML01000011.1"/>
</dbReference>
<accession>A0A4Y3QPX8</accession>
<dbReference type="Proteomes" id="UP000319525">
    <property type="component" value="Unassembled WGS sequence"/>
</dbReference>
<gene>
    <name evidence="1" type="ORF">MTE01_29040</name>
</gene>
<dbReference type="AlphaFoldDB" id="A0A4Y3QPX8"/>
<protein>
    <submittedName>
        <fullName evidence="1">Uncharacterized protein</fullName>
    </submittedName>
</protein>
<sequence>MTRALLKTDEPVAYRVVVTHTHTTEHIERSRGRVLPTITVTHGPYGTLGAAKAQAKRETAPRYWRKDSTAVVQAIRAEAWTEVPTP</sequence>
<dbReference type="EMBL" id="BJML01000011">
    <property type="protein sequence ID" value="GEB46959.1"/>
    <property type="molecule type" value="Genomic_DNA"/>
</dbReference>
<comment type="caution">
    <text evidence="1">The sequence shown here is derived from an EMBL/GenBank/DDBJ whole genome shotgun (WGS) entry which is preliminary data.</text>
</comment>
<evidence type="ECO:0000313" key="2">
    <source>
        <dbReference type="Proteomes" id="UP000319525"/>
    </source>
</evidence>
<evidence type="ECO:0000313" key="1">
    <source>
        <dbReference type="EMBL" id="GEB46959.1"/>
    </source>
</evidence>